<accession>A0A9W4K587</accession>
<dbReference type="AlphaFoldDB" id="A0A9W4K587"/>
<organism evidence="2 3">
    <name type="scientific">Penicillium egyptiacum</name>
    <dbReference type="NCBI Taxonomy" id="1303716"/>
    <lineage>
        <taxon>Eukaryota</taxon>
        <taxon>Fungi</taxon>
        <taxon>Dikarya</taxon>
        <taxon>Ascomycota</taxon>
        <taxon>Pezizomycotina</taxon>
        <taxon>Eurotiomycetes</taxon>
        <taxon>Eurotiomycetidae</taxon>
        <taxon>Eurotiales</taxon>
        <taxon>Aspergillaceae</taxon>
        <taxon>Penicillium</taxon>
    </lineage>
</organism>
<keyword evidence="1" id="KW-0472">Membrane</keyword>
<name>A0A9W4K587_9EURO</name>
<keyword evidence="3" id="KW-1185">Reference proteome</keyword>
<gene>
    <name evidence="2" type="ORF">PEGY_LOCUS1643</name>
</gene>
<dbReference type="OrthoDB" id="10252502at2759"/>
<proteinExistence type="predicted"/>
<dbReference type="EMBL" id="CAJVRC010000839">
    <property type="protein sequence ID" value="CAG8888502.1"/>
    <property type="molecule type" value="Genomic_DNA"/>
</dbReference>
<protein>
    <submittedName>
        <fullName evidence="2">Uncharacterized protein</fullName>
    </submittedName>
</protein>
<comment type="caution">
    <text evidence="2">The sequence shown here is derived from an EMBL/GenBank/DDBJ whole genome shotgun (WGS) entry which is preliminary data.</text>
</comment>
<evidence type="ECO:0000313" key="3">
    <source>
        <dbReference type="Proteomes" id="UP001154252"/>
    </source>
</evidence>
<feature type="transmembrane region" description="Helical" evidence="1">
    <location>
        <begin position="12"/>
        <end position="32"/>
    </location>
</feature>
<sequence length="86" mass="9737">MASPTAYQARPLRTLISIFIAWKAFLLTIALGSNFSQAYDTSTAILFEHLSVEPARLLHLIFHAPLPLDAIYFIHIAKDGYIYEQE</sequence>
<keyword evidence="1" id="KW-1133">Transmembrane helix</keyword>
<reference evidence="2" key="1">
    <citation type="submission" date="2021-07" db="EMBL/GenBank/DDBJ databases">
        <authorList>
            <person name="Branca A.L. A."/>
        </authorList>
    </citation>
    <scope>NUCLEOTIDE SEQUENCE</scope>
</reference>
<evidence type="ECO:0000313" key="2">
    <source>
        <dbReference type="EMBL" id="CAG8888502.1"/>
    </source>
</evidence>
<evidence type="ECO:0000256" key="1">
    <source>
        <dbReference type="SAM" id="Phobius"/>
    </source>
</evidence>
<keyword evidence="1" id="KW-0812">Transmembrane</keyword>
<dbReference type="Proteomes" id="UP001154252">
    <property type="component" value="Unassembled WGS sequence"/>
</dbReference>